<evidence type="ECO:0000256" key="3">
    <source>
        <dbReference type="ARBA" id="ARBA00006958"/>
    </source>
</evidence>
<dbReference type="GO" id="GO:0016787">
    <property type="term" value="F:hydrolase activity"/>
    <property type="evidence" value="ECO:0007669"/>
    <property type="project" value="UniProtKB-KW"/>
</dbReference>
<dbReference type="GO" id="GO:0004518">
    <property type="term" value="F:nuclease activity"/>
    <property type="evidence" value="ECO:0007669"/>
    <property type="project" value="UniProtKB-KW"/>
</dbReference>
<dbReference type="InterPro" id="IPR045249">
    <property type="entry name" value="HARBI1-like"/>
</dbReference>
<dbReference type="Pfam" id="PF13359">
    <property type="entry name" value="DDE_Tnp_4"/>
    <property type="match status" value="1"/>
</dbReference>
<keyword evidence="6" id="KW-0378">Hydrolase</keyword>
<keyword evidence="5" id="KW-0479">Metal-binding</keyword>
<accession>A0A225ULJ8</accession>
<evidence type="ECO:0000256" key="5">
    <source>
        <dbReference type="ARBA" id="ARBA00022723"/>
    </source>
</evidence>
<evidence type="ECO:0000256" key="2">
    <source>
        <dbReference type="ARBA" id="ARBA00004123"/>
    </source>
</evidence>
<protein>
    <recommendedName>
        <fullName evidence="8">DDE Tnp4 domain-containing protein</fullName>
    </recommendedName>
</protein>
<evidence type="ECO:0000256" key="1">
    <source>
        <dbReference type="ARBA" id="ARBA00001968"/>
    </source>
</evidence>
<dbReference type="PANTHER" id="PTHR22930:SF85">
    <property type="entry name" value="GH03217P-RELATED"/>
    <property type="match status" value="1"/>
</dbReference>
<dbReference type="GO" id="GO:0046872">
    <property type="term" value="F:metal ion binding"/>
    <property type="evidence" value="ECO:0007669"/>
    <property type="project" value="UniProtKB-KW"/>
</dbReference>
<keyword evidence="10" id="KW-1185">Reference proteome</keyword>
<dbReference type="InterPro" id="IPR027806">
    <property type="entry name" value="HARBI1_dom"/>
</dbReference>
<keyword evidence="7" id="KW-0539">Nucleus</keyword>
<dbReference type="OrthoDB" id="104598at2759"/>
<evidence type="ECO:0000313" key="10">
    <source>
        <dbReference type="Proteomes" id="UP000198211"/>
    </source>
</evidence>
<evidence type="ECO:0000256" key="7">
    <source>
        <dbReference type="ARBA" id="ARBA00023242"/>
    </source>
</evidence>
<sequence>MPSSDAEWRNVMDGFAAIRGFPYVCGAVDGSLFEIARPAEYEGWYCKDFYPAINMQAICDSRRRFMDYDMRPGSYSDKKTWKTSRIGLSVQNVLPHGCHLLADAGYTLSCELLTPYIPREEGGELSRQQEYYNYIHSATRMAIECAFGMLKQRFRLVRRQLEQKSSTNCTRCILGAMVLHNIFIDLEDDTISLNERDAPRDIELEMEPITDRRDICRAKRNDLATLLYPRANRR</sequence>
<reference evidence="10" key="1">
    <citation type="submission" date="2017-03" db="EMBL/GenBank/DDBJ databases">
        <title>Phytopthora megakarya and P. palmivora, two closely related causual agents of cacao black pod achieved similar genome size and gene model numbers by different mechanisms.</title>
        <authorList>
            <person name="Ali S."/>
            <person name="Shao J."/>
            <person name="Larry D.J."/>
            <person name="Kronmiller B."/>
            <person name="Shen D."/>
            <person name="Strem M.D."/>
            <person name="Melnick R.L."/>
            <person name="Guiltinan M.J."/>
            <person name="Tyler B.M."/>
            <person name="Meinhardt L.W."/>
            <person name="Bailey B.A."/>
        </authorList>
    </citation>
    <scope>NUCLEOTIDE SEQUENCE [LARGE SCALE GENOMIC DNA]</scope>
    <source>
        <strain evidence="10">zdho120</strain>
    </source>
</reference>
<comment type="subcellular location">
    <subcellularLocation>
        <location evidence="2">Nucleus</location>
    </subcellularLocation>
</comment>
<comment type="cofactor">
    <cofactor evidence="1">
        <name>a divalent metal cation</name>
        <dbReference type="ChEBI" id="CHEBI:60240"/>
    </cofactor>
</comment>
<feature type="domain" description="DDE Tnp4" evidence="8">
    <location>
        <begin position="28"/>
        <end position="181"/>
    </location>
</feature>
<dbReference type="PANTHER" id="PTHR22930">
    <property type="match status" value="1"/>
</dbReference>
<dbReference type="Proteomes" id="UP000198211">
    <property type="component" value="Unassembled WGS sequence"/>
</dbReference>
<comment type="caution">
    <text evidence="9">The sequence shown here is derived from an EMBL/GenBank/DDBJ whole genome shotgun (WGS) entry which is preliminary data.</text>
</comment>
<evidence type="ECO:0000259" key="8">
    <source>
        <dbReference type="Pfam" id="PF13359"/>
    </source>
</evidence>
<dbReference type="GO" id="GO:0005634">
    <property type="term" value="C:nucleus"/>
    <property type="evidence" value="ECO:0007669"/>
    <property type="project" value="UniProtKB-SubCell"/>
</dbReference>
<gene>
    <name evidence="9" type="ORF">PHMEG_00036664</name>
</gene>
<evidence type="ECO:0000256" key="4">
    <source>
        <dbReference type="ARBA" id="ARBA00022722"/>
    </source>
</evidence>
<dbReference type="EMBL" id="NBNE01015417">
    <property type="protein sequence ID" value="OWY93801.1"/>
    <property type="molecule type" value="Genomic_DNA"/>
</dbReference>
<evidence type="ECO:0000313" key="9">
    <source>
        <dbReference type="EMBL" id="OWY93801.1"/>
    </source>
</evidence>
<evidence type="ECO:0000256" key="6">
    <source>
        <dbReference type="ARBA" id="ARBA00022801"/>
    </source>
</evidence>
<keyword evidence="4" id="KW-0540">Nuclease</keyword>
<organism evidence="9 10">
    <name type="scientific">Phytophthora megakarya</name>
    <dbReference type="NCBI Taxonomy" id="4795"/>
    <lineage>
        <taxon>Eukaryota</taxon>
        <taxon>Sar</taxon>
        <taxon>Stramenopiles</taxon>
        <taxon>Oomycota</taxon>
        <taxon>Peronosporomycetes</taxon>
        <taxon>Peronosporales</taxon>
        <taxon>Peronosporaceae</taxon>
        <taxon>Phytophthora</taxon>
    </lineage>
</organism>
<dbReference type="STRING" id="4795.A0A225ULJ8"/>
<dbReference type="AlphaFoldDB" id="A0A225ULJ8"/>
<name>A0A225ULJ8_9STRA</name>
<comment type="similarity">
    <text evidence="3">Belongs to the HARBI1 family.</text>
</comment>
<proteinExistence type="inferred from homology"/>